<keyword evidence="5 9" id="KW-0560">Oxidoreductase</keyword>
<evidence type="ECO:0000256" key="5">
    <source>
        <dbReference type="RuleBase" id="RU362125"/>
    </source>
</evidence>
<dbReference type="SUPFAM" id="SSF47203">
    <property type="entry name" value="Acyl-CoA dehydrogenase C-terminal domain-like"/>
    <property type="match status" value="1"/>
</dbReference>
<evidence type="ECO:0000256" key="3">
    <source>
        <dbReference type="ARBA" id="ARBA00022630"/>
    </source>
</evidence>
<dbReference type="PANTHER" id="PTHR42707">
    <property type="entry name" value="ACYL-COA DEHYDROGENASE"/>
    <property type="match status" value="1"/>
</dbReference>
<evidence type="ECO:0000259" key="8">
    <source>
        <dbReference type="Pfam" id="PF18158"/>
    </source>
</evidence>
<dbReference type="InterPro" id="IPR036250">
    <property type="entry name" value="AcylCo_DH-like_C"/>
</dbReference>
<dbReference type="InterPro" id="IPR006089">
    <property type="entry name" value="Acyl-CoA_DH_CS"/>
</dbReference>
<keyword evidence="3 5" id="KW-0285">Flavoprotein</keyword>
<dbReference type="InterPro" id="IPR009100">
    <property type="entry name" value="AcylCoA_DH/oxidase_NM_dom_sf"/>
</dbReference>
<dbReference type="InterPro" id="IPR041504">
    <property type="entry name" value="AidB_N"/>
</dbReference>
<evidence type="ECO:0000256" key="2">
    <source>
        <dbReference type="ARBA" id="ARBA00009347"/>
    </source>
</evidence>
<dbReference type="Pfam" id="PF18158">
    <property type="entry name" value="AidB_N"/>
    <property type="match status" value="1"/>
</dbReference>
<organism evidence="9 10">
    <name type="scientific">Variibacter gotjawalensis</name>
    <dbReference type="NCBI Taxonomy" id="1333996"/>
    <lineage>
        <taxon>Bacteria</taxon>
        <taxon>Pseudomonadati</taxon>
        <taxon>Pseudomonadota</taxon>
        <taxon>Alphaproteobacteria</taxon>
        <taxon>Hyphomicrobiales</taxon>
        <taxon>Nitrobacteraceae</taxon>
        <taxon>Variibacter</taxon>
    </lineage>
</organism>
<protein>
    <submittedName>
        <fullName evidence="9">Putative acyl-CoA dehydrogenase AidB</fullName>
        <ecNumber evidence="9">1.3.99.-</ecNumber>
    </submittedName>
</protein>
<dbReference type="Gene3D" id="1.20.140.10">
    <property type="entry name" value="Butyryl-CoA Dehydrogenase, subunit A, domain 3"/>
    <property type="match status" value="1"/>
</dbReference>
<evidence type="ECO:0000256" key="1">
    <source>
        <dbReference type="ARBA" id="ARBA00001974"/>
    </source>
</evidence>
<keyword evidence="4 5" id="KW-0274">FAD</keyword>
<dbReference type="InterPro" id="IPR052904">
    <property type="entry name" value="Acyl-CoA_dehydrogenase-like"/>
</dbReference>
<dbReference type="AlphaFoldDB" id="A0A0S3Q144"/>
<keyword evidence="10" id="KW-1185">Reference proteome</keyword>
<evidence type="ECO:0000256" key="4">
    <source>
        <dbReference type="ARBA" id="ARBA00022827"/>
    </source>
</evidence>
<sequence length="598" mass="65900">MNIAVRPDAASLLSGRAATNKRSEHLAPTAKGLNFFEVDHSLRSLLPLYMDGPLLQHLTPHLSELGALGGGKLGELSDAAERHPPVLHYRDQFGRDEEWIEYHPSYRGMEELGFGKFGMHAMTNRAGVMGWDAPMPELAKFVFFYLFAQAEFGLLCPISLADCSSELVRRYGSEELKAKYLADMISQDLTQLKKSAQFMTEKAGGSDVGANELTAVREGDHWRLYGEKWFCSHTDADLAVLLARPEGAPAGGRGLGLFLMPKTLDDGTRNAYRIARLKDKLGSKTMASGEIRFEGAIAYELGQLDQGLKHMLGMVNTGRVSHAARAAGMMRRCLNEALQTARHRNAFGKTIIEYPLLRRQLLKIMIPTEQALSAVLYASLAANKAETDKKSEMILRIMTPITKYRACRDNVTVAGGALEVRGGNGYIEDWPNARLVRDAYLGVIWDGTSNIVSLDVINRAIAKSGADKHLREDISDRLADAAGIPGQFRTRLEGGLADAFDFASQVAKSRQYERFSRVAAGKLYHALTAALMATEGRHLGMKGGDARRMVMSRFVLEHRLHKSTPTQLTNFDWEEKAIDALLSDDPISMDDASALLVA</sequence>
<name>A0A0S3Q144_9BRAD</name>
<dbReference type="EMBL" id="AP014946">
    <property type="protein sequence ID" value="BAT61901.1"/>
    <property type="molecule type" value="Genomic_DNA"/>
</dbReference>
<accession>A0A0S3Q144</accession>
<dbReference type="PROSITE" id="PS00073">
    <property type="entry name" value="ACYL_COA_DH_2"/>
    <property type="match status" value="1"/>
</dbReference>
<dbReference type="EC" id="1.3.99.-" evidence="9"/>
<feature type="domain" description="Acyl-CoA oxidase/dehydrogenase middle" evidence="7">
    <location>
        <begin position="197"/>
        <end position="294"/>
    </location>
</feature>
<dbReference type="InterPro" id="IPR009075">
    <property type="entry name" value="AcylCo_DH/oxidase_C"/>
</dbReference>
<dbReference type="PANTHER" id="PTHR42707:SF2">
    <property type="entry name" value="ACD11 DEHYDROGENASE"/>
    <property type="match status" value="1"/>
</dbReference>
<dbReference type="RefSeq" id="WP_096358537.1">
    <property type="nucleotide sequence ID" value="NZ_AP014946.1"/>
</dbReference>
<reference evidence="9 10" key="1">
    <citation type="submission" date="2015-08" db="EMBL/GenBank/DDBJ databases">
        <title>Investigation of the bacterial diversity of lava forest soil.</title>
        <authorList>
            <person name="Lee J.S."/>
        </authorList>
    </citation>
    <scope>NUCLEOTIDE SEQUENCE [LARGE SCALE GENOMIC DNA]</scope>
    <source>
        <strain evidence="9 10">GJW-30</strain>
    </source>
</reference>
<proteinExistence type="inferred from homology"/>
<dbReference type="Proteomes" id="UP000236884">
    <property type="component" value="Chromosome"/>
</dbReference>
<dbReference type="SUPFAM" id="SSF56645">
    <property type="entry name" value="Acyl-CoA dehydrogenase NM domain-like"/>
    <property type="match status" value="1"/>
</dbReference>
<dbReference type="Pfam" id="PF02770">
    <property type="entry name" value="Acyl-CoA_dh_M"/>
    <property type="match status" value="1"/>
</dbReference>
<dbReference type="Gene3D" id="2.40.110.20">
    <property type="match status" value="1"/>
</dbReference>
<dbReference type="Pfam" id="PF00441">
    <property type="entry name" value="Acyl-CoA_dh_1"/>
    <property type="match status" value="1"/>
</dbReference>
<dbReference type="GO" id="GO:0003995">
    <property type="term" value="F:acyl-CoA dehydrogenase activity"/>
    <property type="evidence" value="ECO:0007669"/>
    <property type="project" value="InterPro"/>
</dbReference>
<evidence type="ECO:0000313" key="9">
    <source>
        <dbReference type="EMBL" id="BAT61901.1"/>
    </source>
</evidence>
<dbReference type="Gene3D" id="6.10.250.600">
    <property type="match status" value="1"/>
</dbReference>
<evidence type="ECO:0000259" key="7">
    <source>
        <dbReference type="Pfam" id="PF02770"/>
    </source>
</evidence>
<dbReference type="InterPro" id="IPR006091">
    <property type="entry name" value="Acyl-CoA_Oxase/DH_mid-dom"/>
</dbReference>
<evidence type="ECO:0000313" key="10">
    <source>
        <dbReference type="Proteomes" id="UP000236884"/>
    </source>
</evidence>
<feature type="domain" description="Acyl-CoA dehydrogenase/oxidase C-terminal" evidence="6">
    <location>
        <begin position="305"/>
        <end position="460"/>
    </location>
</feature>
<comment type="cofactor">
    <cofactor evidence="1 5">
        <name>FAD</name>
        <dbReference type="ChEBI" id="CHEBI:57692"/>
    </cofactor>
</comment>
<evidence type="ECO:0000259" key="6">
    <source>
        <dbReference type="Pfam" id="PF00441"/>
    </source>
</evidence>
<dbReference type="OrthoDB" id="9771038at2"/>
<comment type="similarity">
    <text evidence="2 5">Belongs to the acyl-CoA dehydrogenase family.</text>
</comment>
<gene>
    <name evidence="9" type="primary">aidB_2</name>
    <name evidence="9" type="ORF">GJW-30_1_04463</name>
</gene>
<dbReference type="KEGG" id="vgo:GJW-30_1_04463"/>
<feature type="domain" description="Adaptive response protein AidB N-terminal" evidence="8">
    <location>
        <begin position="28"/>
        <end position="184"/>
    </location>
</feature>